<feature type="transmembrane region" description="Helical" evidence="8">
    <location>
        <begin position="696"/>
        <end position="714"/>
    </location>
</feature>
<feature type="domain" description="RCK C-terminal" evidence="9">
    <location>
        <begin position="402"/>
        <end position="486"/>
    </location>
</feature>
<dbReference type="InterPro" id="IPR051679">
    <property type="entry name" value="DASS-Related_Transporters"/>
</dbReference>
<dbReference type="InterPro" id="IPR006037">
    <property type="entry name" value="RCK_C"/>
</dbReference>
<keyword evidence="4" id="KW-0677">Repeat</keyword>
<feature type="transmembrane region" description="Helical" evidence="8">
    <location>
        <begin position="549"/>
        <end position="568"/>
    </location>
</feature>
<accession>A0A1D8RAG2</accession>
<keyword evidence="2" id="KW-0813">Transport</keyword>
<feature type="transmembrane region" description="Helical" evidence="8">
    <location>
        <begin position="85"/>
        <end position="104"/>
    </location>
</feature>
<feature type="transmembrane region" description="Helical" evidence="8">
    <location>
        <begin position="509"/>
        <end position="537"/>
    </location>
</feature>
<feature type="transmembrane region" description="Helical" evidence="8">
    <location>
        <begin position="135"/>
        <end position="154"/>
    </location>
</feature>
<feature type="transmembrane region" description="Helical" evidence="8">
    <location>
        <begin position="166"/>
        <end position="183"/>
    </location>
</feature>
<dbReference type="PANTHER" id="PTHR43652">
    <property type="entry name" value="BASIC AMINO ACID ANTIPORTER YFCC-RELATED"/>
    <property type="match status" value="1"/>
</dbReference>
<dbReference type="PANTHER" id="PTHR43652:SF2">
    <property type="entry name" value="BASIC AMINO ACID ANTIPORTER YFCC-RELATED"/>
    <property type="match status" value="1"/>
</dbReference>
<feature type="transmembrane region" description="Helical" evidence="8">
    <location>
        <begin position="673"/>
        <end position="690"/>
    </location>
</feature>
<proteinExistence type="evidence at transcript level"/>
<reference evidence="10" key="1">
    <citation type="journal article" date="2016" name="Mol. Biol. Evol.">
        <title>The Evolution of Silicon Transport in Eukaryotes.</title>
        <authorList>
            <person name="Marron A.O."/>
            <person name="Ratcliffe S."/>
            <person name="Wheeler G.L."/>
            <person name="Goldstein R.E."/>
            <person name="King N."/>
            <person name="Not F."/>
            <person name="de Vargas C."/>
            <person name="Richter D.J."/>
        </authorList>
    </citation>
    <scope>NUCLEOTIDE SEQUENCE</scope>
    <source>
        <strain evidence="10">ATCC PRA-389</strain>
    </source>
</reference>
<evidence type="ECO:0000256" key="8">
    <source>
        <dbReference type="SAM" id="Phobius"/>
    </source>
</evidence>
<dbReference type="EMBL" id="KU821760">
    <property type="protein sequence ID" value="AOW69287.1"/>
    <property type="molecule type" value="mRNA"/>
</dbReference>
<feature type="transmembrane region" description="Helical" evidence="8">
    <location>
        <begin position="589"/>
        <end position="622"/>
    </location>
</feature>
<evidence type="ECO:0000256" key="3">
    <source>
        <dbReference type="ARBA" id="ARBA00022692"/>
    </source>
</evidence>
<feature type="transmembrane region" description="Helical" evidence="8">
    <location>
        <begin position="220"/>
        <end position="245"/>
    </location>
</feature>
<sequence length="782" mass="85726">VVVVVIVTPSFYFKLCHCHVVVFYLLIVFSIWNSNNLYPKQRVYCTISQWYLSQTYFEHSLMKMSSVTPSLTTLTSVVEEQPVKISWQLFVVIVLVLGMLIAMIKEYSSPDLVMMTTLITFLVLQIVSVEEVTRGFGNQGMLTVGALLIVASSVQKHNAIDPIKKMFGSGSLSIGMVILRLTLPVTILSAFMNNTPVVAMLIPVIVEYAHSQEMSPSKLLIPLSYASIFGGTCSLIGTSTNLVVYGLMKEKDPEFEMFLFEIGIIGLPVAMVGILYLVVLSPRLLPSRVGFLESAISNPQDFITIMRVKEVDTRSRVQSSQESTDDDIVGKTIAEAGLKNLKGVYLIKIKRQITSHHAANVILAPAPDTVLRTGDNLFFAGDIHAMLEIAQKVGPGLTFAGESIELVHNTSEVLVEAVVASYGDLVGRTLKDIRFRSTYRAVVIAVRRQSSQIVNELGTLELNGGDTLLLLAPPSFVNDYRLDKNFSVLSECSSVTKESNFKKTNLVRVIAVLMVIASLANVPMFVCALVAIVLLILSGCMEGEDVYKALDMPILIVIASAFGISNAMQNSGAAKLIAHGLVAMSANSGVVALYAVIYVATVLFSAFVTNNAAITLMFPIAFEAAQSAGKEFRPFMYLIMMGASAAFMTPTGYQTNLMVYSPGGYLFKDFLKFGGLLQIVFFGVTLGVLLTKEYWWIWTLAALLALGIYVPFISKRKQQRQRQMSRNSSHNSLIADSDSVDDDLNISPGREYNYIPDLGLVPIERRPKLSPNVSNQSNDSQA</sequence>
<evidence type="ECO:0000256" key="1">
    <source>
        <dbReference type="ARBA" id="ARBA00004141"/>
    </source>
</evidence>
<keyword evidence="5 8" id="KW-1133">Transmembrane helix</keyword>
<protein>
    <submittedName>
        <fullName evidence="10">Pink-eyed dilution-like 3</fullName>
    </submittedName>
</protein>
<dbReference type="SUPFAM" id="SSF116726">
    <property type="entry name" value="TrkA C-terminal domain-like"/>
    <property type="match status" value="2"/>
</dbReference>
<dbReference type="GO" id="GO:0005886">
    <property type="term" value="C:plasma membrane"/>
    <property type="evidence" value="ECO:0007669"/>
    <property type="project" value="TreeGrafter"/>
</dbReference>
<evidence type="ECO:0000256" key="7">
    <source>
        <dbReference type="SAM" id="MobiDB-lite"/>
    </source>
</evidence>
<evidence type="ECO:0000259" key="9">
    <source>
        <dbReference type="PROSITE" id="PS51202"/>
    </source>
</evidence>
<comment type="subcellular location">
    <subcellularLocation>
        <location evidence="1">Membrane</location>
        <topology evidence="1">Multi-pass membrane protein</topology>
    </subcellularLocation>
</comment>
<evidence type="ECO:0000256" key="5">
    <source>
        <dbReference type="ARBA" id="ARBA00022989"/>
    </source>
</evidence>
<evidence type="ECO:0000313" key="10">
    <source>
        <dbReference type="EMBL" id="AOW69287.1"/>
    </source>
</evidence>
<dbReference type="AlphaFoldDB" id="A0A1D8RAG2"/>
<organism evidence="10">
    <name type="scientific">Didymoeca costata</name>
    <dbReference type="NCBI Taxonomy" id="459534"/>
    <lineage>
        <taxon>Eukaryota</taxon>
        <taxon>Choanoflagellata</taxon>
        <taxon>Acanthoecida</taxon>
        <taxon>Stephanoecidae</taxon>
        <taxon>Didymoeca</taxon>
    </lineage>
</organism>
<keyword evidence="6 8" id="KW-0472">Membrane</keyword>
<feature type="transmembrane region" description="Helical" evidence="8">
    <location>
        <begin position="257"/>
        <end position="279"/>
    </location>
</feature>
<dbReference type="GO" id="GO:0008324">
    <property type="term" value="F:monoatomic cation transmembrane transporter activity"/>
    <property type="evidence" value="ECO:0007669"/>
    <property type="project" value="InterPro"/>
</dbReference>
<feature type="region of interest" description="Disordered" evidence="7">
    <location>
        <begin position="724"/>
        <end position="748"/>
    </location>
</feature>
<feature type="transmembrane region" description="Helical" evidence="8">
    <location>
        <begin position="634"/>
        <end position="653"/>
    </location>
</feature>
<evidence type="ECO:0000256" key="4">
    <source>
        <dbReference type="ARBA" id="ARBA00022737"/>
    </source>
</evidence>
<evidence type="ECO:0000256" key="6">
    <source>
        <dbReference type="ARBA" id="ARBA00023136"/>
    </source>
</evidence>
<dbReference type="PROSITE" id="PS51202">
    <property type="entry name" value="RCK_C"/>
    <property type="match status" value="2"/>
</dbReference>
<feature type="transmembrane region" description="Helical" evidence="8">
    <location>
        <begin position="12"/>
        <end position="32"/>
    </location>
</feature>
<dbReference type="InterPro" id="IPR036721">
    <property type="entry name" value="RCK_C_sf"/>
</dbReference>
<evidence type="ECO:0000256" key="2">
    <source>
        <dbReference type="ARBA" id="ARBA00022448"/>
    </source>
</evidence>
<dbReference type="Pfam" id="PF02080">
    <property type="entry name" value="TrkA_C"/>
    <property type="match status" value="2"/>
</dbReference>
<feature type="transmembrane region" description="Helical" evidence="8">
    <location>
        <begin position="111"/>
        <end position="129"/>
    </location>
</feature>
<dbReference type="Pfam" id="PF03600">
    <property type="entry name" value="CitMHS"/>
    <property type="match status" value="1"/>
</dbReference>
<feature type="non-terminal residue" evidence="10">
    <location>
        <position position="1"/>
    </location>
</feature>
<keyword evidence="3 8" id="KW-0812">Transmembrane</keyword>
<name>A0A1D8RAG2_9EUKA</name>
<dbReference type="Gene3D" id="3.30.70.1450">
    <property type="entry name" value="Regulator of K+ conductance, C-terminal domain"/>
    <property type="match status" value="2"/>
</dbReference>
<feature type="domain" description="RCK C-terminal" evidence="9">
    <location>
        <begin position="300"/>
        <end position="396"/>
    </location>
</feature>
<dbReference type="GO" id="GO:0006813">
    <property type="term" value="P:potassium ion transport"/>
    <property type="evidence" value="ECO:0007669"/>
    <property type="project" value="InterPro"/>
</dbReference>
<dbReference type="InterPro" id="IPR004680">
    <property type="entry name" value="Cit_transptr-like_dom"/>
</dbReference>